<keyword evidence="18" id="KW-1185">Reference proteome</keyword>
<accession>A9A3M7</accession>
<evidence type="ECO:0000256" key="12">
    <source>
        <dbReference type="ARBA" id="ARBA00022801"/>
    </source>
</evidence>
<dbReference type="FunFam" id="3.30.420.10:FF:000139">
    <property type="entry name" value="Ribonuclease HII"/>
    <property type="match status" value="1"/>
</dbReference>
<dbReference type="InterPro" id="IPR020787">
    <property type="entry name" value="RNase_HII_arc"/>
</dbReference>
<keyword evidence="10 13" id="KW-0479">Metal-binding</keyword>
<proteinExistence type="inferred from homology"/>
<dbReference type="GO" id="GO:0006298">
    <property type="term" value="P:mismatch repair"/>
    <property type="evidence" value="ECO:0000318"/>
    <property type="project" value="GO_Central"/>
</dbReference>
<feature type="binding site" evidence="13">
    <location>
        <position position="105"/>
    </location>
    <ligand>
        <name>a divalent metal cation</name>
        <dbReference type="ChEBI" id="CHEBI:60240"/>
    </ligand>
</feature>
<sequence>MQICGVDDAGRGSMLGPLVISGISINKKNLRKLSSLGVKDSKKLSPKSRELLYKQIIELVDDYYIAKITPRSIDASVKKHGLNELEAKYMAKVVLKLDPDTSYVDSCDVNPKRFGKEISKLSDNHKIKSYHHADSRFVVVSAASIIAKVTRDRAIEKLRKTYDLGSGYPSDSKTVKFVTRYYKTSKSLPTFVRKSWKPVQKILNG</sequence>
<dbReference type="KEGG" id="nmr:Nmar_1393"/>
<dbReference type="InterPro" id="IPR004649">
    <property type="entry name" value="RNase_H2_suA"/>
</dbReference>
<dbReference type="InterPro" id="IPR024567">
    <property type="entry name" value="RNase_HII/HIII_dom"/>
</dbReference>
<dbReference type="GO" id="GO:0003723">
    <property type="term" value="F:RNA binding"/>
    <property type="evidence" value="ECO:0007669"/>
    <property type="project" value="UniProtKB-UniRule"/>
</dbReference>
<comment type="cofactor">
    <cofactor evidence="2">
        <name>Mg(2+)</name>
        <dbReference type="ChEBI" id="CHEBI:18420"/>
    </cofactor>
</comment>
<dbReference type="AlphaFoldDB" id="A9A3M7"/>
<dbReference type="Proteomes" id="UP000000792">
    <property type="component" value="Chromosome"/>
</dbReference>
<protein>
    <recommendedName>
        <fullName evidence="7 13">Ribonuclease HII</fullName>
        <shortName evidence="13">RNase HII</shortName>
        <ecNumber evidence="6 13">3.1.26.4</ecNumber>
    </recommendedName>
</protein>
<dbReference type="Gene3D" id="1.10.10.460">
    <property type="entry name" value="Ribonuclease hii. Domain 2"/>
    <property type="match status" value="1"/>
</dbReference>
<dbReference type="EnsemblBacteria" id="ABX13289">
    <property type="protein sequence ID" value="ABX13289"/>
    <property type="gene ID" value="Nmar_1393"/>
</dbReference>
<evidence type="ECO:0000256" key="15">
    <source>
        <dbReference type="RuleBase" id="RU003515"/>
    </source>
</evidence>
<dbReference type="SUPFAM" id="SSF53098">
    <property type="entry name" value="Ribonuclease H-like"/>
    <property type="match status" value="1"/>
</dbReference>
<keyword evidence="9 13" id="KW-0540">Nuclease</keyword>
<keyword evidence="13" id="KW-0464">Manganese</keyword>
<dbReference type="PANTHER" id="PTHR10954:SF23">
    <property type="entry name" value="RIBONUCLEASE"/>
    <property type="match status" value="1"/>
</dbReference>
<dbReference type="EMBL" id="CP000866">
    <property type="protein sequence ID" value="ABX13289.1"/>
    <property type="molecule type" value="Genomic_DNA"/>
</dbReference>
<dbReference type="GO" id="GO:0005737">
    <property type="term" value="C:cytoplasm"/>
    <property type="evidence" value="ECO:0007669"/>
    <property type="project" value="UniProtKB-SubCell"/>
</dbReference>
<dbReference type="Pfam" id="PF01351">
    <property type="entry name" value="RNase_HII"/>
    <property type="match status" value="1"/>
</dbReference>
<comment type="function">
    <text evidence="3 13 15">Endonuclease that specifically degrades the RNA of RNA-DNA hybrids.</text>
</comment>
<keyword evidence="11 13" id="KW-0255">Endonuclease</keyword>
<gene>
    <name evidence="13" type="primary">rnhB</name>
    <name evidence="17" type="ordered locus">Nmar_1393</name>
</gene>
<dbReference type="NCBIfam" id="TIGR00729">
    <property type="entry name" value="ribonuclease HII"/>
    <property type="match status" value="1"/>
</dbReference>
<comment type="catalytic activity">
    <reaction evidence="1 13 15">
        <text>Endonucleolytic cleavage to 5'-phosphomonoester.</text>
        <dbReference type="EC" id="3.1.26.4"/>
    </reaction>
</comment>
<reference evidence="17 18" key="1">
    <citation type="journal article" date="2010" name="Proc. Natl. Acad. Sci. U.S.A.">
        <title>Nitrosopumilus maritimus genome reveals unique mechanisms for nitrification and autotrophy in globally distributed marine crenarchaea.</title>
        <authorList>
            <person name="Walker C.B."/>
            <person name="de la Torre J.R."/>
            <person name="Klotz M.G."/>
            <person name="Urakawa H."/>
            <person name="Pinel N."/>
            <person name="Arp D.J."/>
            <person name="Brochier-Armanet C."/>
            <person name="Chain P.S."/>
            <person name="Chan P.P."/>
            <person name="Gollabgir A."/>
            <person name="Hemp J."/>
            <person name="Hugler M."/>
            <person name="Karr E.A."/>
            <person name="Konneke M."/>
            <person name="Shin M."/>
            <person name="Lawton T.J."/>
            <person name="Lowe T."/>
            <person name="Martens-Habbena W."/>
            <person name="Sayavedra-Soto L.A."/>
            <person name="Lang D."/>
            <person name="Sievert S.M."/>
            <person name="Rosenzweig A.C."/>
            <person name="Manning G."/>
            <person name="Stahl D.A."/>
        </authorList>
    </citation>
    <scope>NUCLEOTIDE SEQUENCE [LARGE SCALE GENOMIC DNA]</scope>
    <source>
        <strain evidence="17 18">SCM1</strain>
    </source>
</reference>
<evidence type="ECO:0000256" key="2">
    <source>
        <dbReference type="ARBA" id="ARBA00001946"/>
    </source>
</evidence>
<dbReference type="HAMAP" id="MF_00052_A">
    <property type="entry name" value="RNase_HII_A"/>
    <property type="match status" value="1"/>
</dbReference>
<dbReference type="InterPro" id="IPR012337">
    <property type="entry name" value="RNaseH-like_sf"/>
</dbReference>
<evidence type="ECO:0000256" key="10">
    <source>
        <dbReference type="ARBA" id="ARBA00022723"/>
    </source>
</evidence>
<dbReference type="PhylomeDB" id="A9A3M7"/>
<dbReference type="GO" id="GO:0030145">
    <property type="term" value="F:manganese ion binding"/>
    <property type="evidence" value="ECO:0007669"/>
    <property type="project" value="UniProtKB-UniRule"/>
</dbReference>
<evidence type="ECO:0000256" key="14">
    <source>
        <dbReference type="PROSITE-ProRule" id="PRU01319"/>
    </source>
</evidence>
<feature type="binding site" evidence="13">
    <location>
        <position position="7"/>
    </location>
    <ligand>
        <name>a divalent metal cation</name>
        <dbReference type="ChEBI" id="CHEBI:60240"/>
    </ligand>
</feature>
<dbReference type="GO" id="GO:0004523">
    <property type="term" value="F:RNA-DNA hybrid ribonuclease activity"/>
    <property type="evidence" value="ECO:0000318"/>
    <property type="project" value="GO_Central"/>
</dbReference>
<keyword evidence="8 13" id="KW-0963">Cytoplasm</keyword>
<comment type="caution">
    <text evidence="13 14">Lacks conserved residue(s) required for the propagation of feature annotation.</text>
</comment>
<evidence type="ECO:0000256" key="13">
    <source>
        <dbReference type="HAMAP-Rule" id="MF_00052"/>
    </source>
</evidence>
<comment type="subcellular location">
    <subcellularLocation>
        <location evidence="4 13">Cytoplasm</location>
    </subcellularLocation>
</comment>
<organism evidence="17 18">
    <name type="scientific">Nitrosopumilus maritimus (strain SCM1)</name>
    <dbReference type="NCBI Taxonomy" id="436308"/>
    <lineage>
        <taxon>Archaea</taxon>
        <taxon>Nitrososphaerota</taxon>
        <taxon>Nitrososphaeria</taxon>
        <taxon>Nitrosopumilales</taxon>
        <taxon>Nitrosopumilaceae</taxon>
        <taxon>Nitrosopumilus</taxon>
    </lineage>
</organism>
<dbReference type="InterPro" id="IPR001352">
    <property type="entry name" value="RNase_HII/HIII"/>
</dbReference>
<evidence type="ECO:0000256" key="4">
    <source>
        <dbReference type="ARBA" id="ARBA00004496"/>
    </source>
</evidence>
<keyword evidence="12 13" id="KW-0378">Hydrolase</keyword>
<dbReference type="FunFam" id="1.10.10.460:FF:000001">
    <property type="entry name" value="Ribonuclease"/>
    <property type="match status" value="1"/>
</dbReference>
<feature type="domain" description="RNase H type-2" evidence="16">
    <location>
        <begin position="1"/>
        <end position="205"/>
    </location>
</feature>
<evidence type="ECO:0000256" key="1">
    <source>
        <dbReference type="ARBA" id="ARBA00000077"/>
    </source>
</evidence>
<dbReference type="GeneID" id="5773035"/>
<dbReference type="InParanoid" id="A9A3M7"/>
<evidence type="ECO:0000259" key="16">
    <source>
        <dbReference type="PROSITE" id="PS51975"/>
    </source>
</evidence>
<evidence type="ECO:0000256" key="6">
    <source>
        <dbReference type="ARBA" id="ARBA00012180"/>
    </source>
</evidence>
<evidence type="ECO:0000256" key="7">
    <source>
        <dbReference type="ARBA" id="ARBA00019179"/>
    </source>
</evidence>
<dbReference type="PROSITE" id="PS51975">
    <property type="entry name" value="RNASE_H_2"/>
    <property type="match status" value="1"/>
</dbReference>
<evidence type="ECO:0000313" key="18">
    <source>
        <dbReference type="Proteomes" id="UP000000792"/>
    </source>
</evidence>
<evidence type="ECO:0000256" key="8">
    <source>
        <dbReference type="ARBA" id="ARBA00022490"/>
    </source>
</evidence>
<dbReference type="STRING" id="436308.Nmar_1393"/>
<dbReference type="EC" id="3.1.26.4" evidence="6 13"/>
<dbReference type="GO" id="GO:0032299">
    <property type="term" value="C:ribonuclease H2 complex"/>
    <property type="evidence" value="ECO:0000318"/>
    <property type="project" value="GO_Central"/>
</dbReference>
<dbReference type="GO" id="GO:0043137">
    <property type="term" value="P:DNA replication, removal of RNA primer"/>
    <property type="evidence" value="ECO:0000318"/>
    <property type="project" value="GO_Central"/>
</dbReference>
<comment type="cofactor">
    <cofactor evidence="13">
        <name>Mn(2+)</name>
        <dbReference type="ChEBI" id="CHEBI:29035"/>
    </cofactor>
    <cofactor evidence="13">
        <name>Mg(2+)</name>
        <dbReference type="ChEBI" id="CHEBI:18420"/>
    </cofactor>
    <text evidence="13">Manganese or magnesium. Binds 1 divalent metal ion per monomer in the absence of substrate. May bind a second metal ion after substrate binding.</text>
</comment>
<dbReference type="Gene3D" id="3.30.420.10">
    <property type="entry name" value="Ribonuclease H-like superfamily/Ribonuclease H"/>
    <property type="match status" value="1"/>
</dbReference>
<name>A9A3M7_NITMS</name>
<evidence type="ECO:0000256" key="11">
    <source>
        <dbReference type="ARBA" id="ARBA00022759"/>
    </source>
</evidence>
<dbReference type="CDD" id="cd07180">
    <property type="entry name" value="RNase_HII_archaea_like"/>
    <property type="match status" value="1"/>
</dbReference>
<dbReference type="InterPro" id="IPR036397">
    <property type="entry name" value="RNaseH_sf"/>
</dbReference>
<evidence type="ECO:0000313" key="17">
    <source>
        <dbReference type="EMBL" id="ABX13289.1"/>
    </source>
</evidence>
<dbReference type="eggNOG" id="arCOG04121">
    <property type="taxonomic scope" value="Archaea"/>
</dbReference>
<dbReference type="HOGENOM" id="CLU_036532_0_4_2"/>
<dbReference type="PANTHER" id="PTHR10954">
    <property type="entry name" value="RIBONUCLEASE H2 SUBUNIT A"/>
    <property type="match status" value="1"/>
</dbReference>
<evidence type="ECO:0000256" key="3">
    <source>
        <dbReference type="ARBA" id="ARBA00004065"/>
    </source>
</evidence>
<dbReference type="InterPro" id="IPR023160">
    <property type="entry name" value="RNase_HII_hlx-loop-hlx_cap_dom"/>
</dbReference>
<evidence type="ECO:0000256" key="5">
    <source>
        <dbReference type="ARBA" id="ARBA00007383"/>
    </source>
</evidence>
<evidence type="ECO:0000256" key="9">
    <source>
        <dbReference type="ARBA" id="ARBA00022722"/>
    </source>
</evidence>
<dbReference type="FunCoup" id="A9A3M7">
    <property type="interactions" value="112"/>
</dbReference>
<comment type="similarity">
    <text evidence="5 13 15">Belongs to the RNase HII family.</text>
</comment>
<dbReference type="OrthoDB" id="33866at2157"/>
<dbReference type="RefSeq" id="WP_012215776.1">
    <property type="nucleotide sequence ID" value="NC_010085.1"/>
</dbReference>